<dbReference type="InParanoid" id="A0A1Z5S8Q6"/>
<dbReference type="SUPFAM" id="SSF81383">
    <property type="entry name" value="F-box domain"/>
    <property type="match status" value="1"/>
</dbReference>
<feature type="domain" description="F-box" evidence="1">
    <location>
        <begin position="15"/>
        <end position="55"/>
    </location>
</feature>
<name>A0A1Z5S8Q6_SORBI</name>
<dbReference type="Gramene" id="OQU92312">
    <property type="protein sequence ID" value="OQU92312"/>
    <property type="gene ID" value="SORBI_3001G326500"/>
</dbReference>
<dbReference type="Gene3D" id="1.20.1280.50">
    <property type="match status" value="1"/>
</dbReference>
<keyword evidence="3" id="KW-1185">Reference proteome</keyword>
<dbReference type="InterPro" id="IPR001810">
    <property type="entry name" value="F-box_dom"/>
</dbReference>
<evidence type="ECO:0000313" key="3">
    <source>
        <dbReference type="Proteomes" id="UP000000768"/>
    </source>
</evidence>
<reference evidence="2 3" key="1">
    <citation type="journal article" date="2009" name="Nature">
        <title>The Sorghum bicolor genome and the diversification of grasses.</title>
        <authorList>
            <person name="Paterson A.H."/>
            <person name="Bowers J.E."/>
            <person name="Bruggmann R."/>
            <person name="Dubchak I."/>
            <person name="Grimwood J."/>
            <person name="Gundlach H."/>
            <person name="Haberer G."/>
            <person name="Hellsten U."/>
            <person name="Mitros T."/>
            <person name="Poliakov A."/>
            <person name="Schmutz J."/>
            <person name="Spannagl M."/>
            <person name="Tang H."/>
            <person name="Wang X."/>
            <person name="Wicker T."/>
            <person name="Bharti A.K."/>
            <person name="Chapman J."/>
            <person name="Feltus F.A."/>
            <person name="Gowik U."/>
            <person name="Grigoriev I.V."/>
            <person name="Lyons E."/>
            <person name="Maher C.A."/>
            <person name="Martis M."/>
            <person name="Narechania A."/>
            <person name="Otillar R.P."/>
            <person name="Penning B.W."/>
            <person name="Salamov A.A."/>
            <person name="Wang Y."/>
            <person name="Zhang L."/>
            <person name="Carpita N.C."/>
            <person name="Freeling M."/>
            <person name="Gingle A.R."/>
            <person name="Hash C.T."/>
            <person name="Keller B."/>
            <person name="Klein P."/>
            <person name="Kresovich S."/>
            <person name="McCann M.C."/>
            <person name="Ming R."/>
            <person name="Peterson D.G."/>
            <person name="Mehboob-ur-Rahman"/>
            <person name="Ware D."/>
            <person name="Westhoff P."/>
            <person name="Mayer K.F."/>
            <person name="Messing J."/>
            <person name="Rokhsar D.S."/>
        </authorList>
    </citation>
    <scope>NUCLEOTIDE SEQUENCE [LARGE SCALE GENOMIC DNA]</scope>
    <source>
        <strain evidence="3">cv. BTx623</strain>
    </source>
</reference>
<dbReference type="OMA" id="DYDSERW"/>
<dbReference type="InterPro" id="IPR055290">
    <property type="entry name" value="At3g26010-like"/>
</dbReference>
<sequence length="332" mass="37414">MAAGSKERRNPATCLTDDLIVEILSRLPVKSVCRFKCVSKHWLGLISHPDHRKKLPQTLAGIFYHTTSSELFPELVRHFTNVTGKGAPLISPSLSFLPGHADITLLDCYNGLLLCRSRTTAGANRYVVCNPATEEWVALPESSEAGNICDARLGFDPVVCPNVHVFDLWHGMSNVFLNRFLHVLAYGHGNVDVVLVVDTEGNSWRTIPVPQGYDDEHDLKLSLYVLEDYASDEWIFKHSVMISNLFKMSRFALVKLNNLITIHPECHLIFFVSDFDHTIRCYDMDSRNVCVICSMECEVYYNSRRCLSYVPLFSEHCLPGTSNQSAGSHLAY</sequence>
<dbReference type="Proteomes" id="UP000000768">
    <property type="component" value="Chromosome 1"/>
</dbReference>
<protein>
    <recommendedName>
        <fullName evidence="1">F-box domain-containing protein</fullName>
    </recommendedName>
</protein>
<evidence type="ECO:0000259" key="1">
    <source>
        <dbReference type="SMART" id="SM00256"/>
    </source>
</evidence>
<dbReference type="STRING" id="4558.A0A1Z5S8Q6"/>
<evidence type="ECO:0000313" key="2">
    <source>
        <dbReference type="EMBL" id="OQU92312.1"/>
    </source>
</evidence>
<accession>A0A1Z5S8Q6</accession>
<dbReference type="PANTHER" id="PTHR35546:SF80">
    <property type="entry name" value="F-BOX DOMAIN CONTAINING PROTEIN EXPRESSED"/>
    <property type="match status" value="1"/>
</dbReference>
<proteinExistence type="predicted"/>
<dbReference type="EMBL" id="CM000760">
    <property type="protein sequence ID" value="OQU92312.1"/>
    <property type="molecule type" value="Genomic_DNA"/>
</dbReference>
<dbReference type="SMART" id="SM00256">
    <property type="entry name" value="FBOX"/>
    <property type="match status" value="1"/>
</dbReference>
<dbReference type="InterPro" id="IPR036047">
    <property type="entry name" value="F-box-like_dom_sf"/>
</dbReference>
<reference evidence="3" key="2">
    <citation type="journal article" date="2018" name="Plant J.">
        <title>The Sorghum bicolor reference genome: improved assembly, gene annotations, a transcriptome atlas, and signatures of genome organization.</title>
        <authorList>
            <person name="McCormick R.F."/>
            <person name="Truong S.K."/>
            <person name="Sreedasyam A."/>
            <person name="Jenkins J."/>
            <person name="Shu S."/>
            <person name="Sims D."/>
            <person name="Kennedy M."/>
            <person name="Amirebrahimi M."/>
            <person name="Weers B.D."/>
            <person name="McKinley B."/>
            <person name="Mattison A."/>
            <person name="Morishige D.T."/>
            <person name="Grimwood J."/>
            <person name="Schmutz J."/>
            <person name="Mullet J.E."/>
        </authorList>
    </citation>
    <scope>NUCLEOTIDE SEQUENCE [LARGE SCALE GENOMIC DNA]</scope>
    <source>
        <strain evidence="3">cv. BTx623</strain>
    </source>
</reference>
<dbReference type="CDD" id="cd22157">
    <property type="entry name" value="F-box_AtFBW1-like"/>
    <property type="match status" value="1"/>
</dbReference>
<dbReference type="Pfam" id="PF00646">
    <property type="entry name" value="F-box"/>
    <property type="match status" value="1"/>
</dbReference>
<dbReference type="PANTHER" id="PTHR35546">
    <property type="entry name" value="F-BOX PROTEIN INTERACTION DOMAIN PROTEIN-RELATED"/>
    <property type="match status" value="1"/>
</dbReference>
<organism evidence="2 3">
    <name type="scientific">Sorghum bicolor</name>
    <name type="common">Sorghum</name>
    <name type="synonym">Sorghum vulgare</name>
    <dbReference type="NCBI Taxonomy" id="4558"/>
    <lineage>
        <taxon>Eukaryota</taxon>
        <taxon>Viridiplantae</taxon>
        <taxon>Streptophyta</taxon>
        <taxon>Embryophyta</taxon>
        <taxon>Tracheophyta</taxon>
        <taxon>Spermatophyta</taxon>
        <taxon>Magnoliopsida</taxon>
        <taxon>Liliopsida</taxon>
        <taxon>Poales</taxon>
        <taxon>Poaceae</taxon>
        <taxon>PACMAD clade</taxon>
        <taxon>Panicoideae</taxon>
        <taxon>Andropogonodae</taxon>
        <taxon>Andropogoneae</taxon>
        <taxon>Sorghinae</taxon>
        <taxon>Sorghum</taxon>
    </lineage>
</organism>
<gene>
    <name evidence="2" type="ORF">SORBI_3001G326500</name>
</gene>
<dbReference type="AlphaFoldDB" id="A0A1Z5S8Q6"/>